<dbReference type="Gene3D" id="3.40.630.30">
    <property type="match status" value="1"/>
</dbReference>
<evidence type="ECO:0000256" key="8">
    <source>
        <dbReference type="RuleBase" id="RU365045"/>
    </source>
</evidence>
<dbReference type="RefSeq" id="WP_189462816.1">
    <property type="nucleotide sequence ID" value="NZ_BMXN01000002.1"/>
</dbReference>
<evidence type="ECO:0000259" key="9">
    <source>
        <dbReference type="PROSITE" id="PS51186"/>
    </source>
</evidence>
<dbReference type="GO" id="GO:0019491">
    <property type="term" value="P:ectoine biosynthetic process"/>
    <property type="evidence" value="ECO:0007669"/>
    <property type="project" value="UniProtKB-UniPathway"/>
</dbReference>
<evidence type="ECO:0000256" key="4">
    <source>
        <dbReference type="ARBA" id="ARBA00017935"/>
    </source>
</evidence>
<dbReference type="EMBL" id="BMXN01000002">
    <property type="protein sequence ID" value="GHD55911.1"/>
    <property type="molecule type" value="Genomic_DNA"/>
</dbReference>
<dbReference type="Pfam" id="PF00583">
    <property type="entry name" value="Acetyltransf_1"/>
    <property type="match status" value="1"/>
</dbReference>
<evidence type="ECO:0000313" key="11">
    <source>
        <dbReference type="Proteomes" id="UP000623776"/>
    </source>
</evidence>
<comment type="similarity">
    <text evidence="2 8">Belongs to the acetyltransferase family. EctA subfamily.</text>
</comment>
<evidence type="ECO:0000313" key="10">
    <source>
        <dbReference type="EMBL" id="GHD55911.1"/>
    </source>
</evidence>
<dbReference type="PROSITE" id="PS51186">
    <property type="entry name" value="GNAT"/>
    <property type="match status" value="1"/>
</dbReference>
<dbReference type="CDD" id="cd04301">
    <property type="entry name" value="NAT_SF"/>
    <property type="match status" value="1"/>
</dbReference>
<dbReference type="AlphaFoldDB" id="A0A8H9ITM2"/>
<name>A0A8H9ITM2_9GAMM</name>
<evidence type="ECO:0000256" key="2">
    <source>
        <dbReference type="ARBA" id="ARBA00010712"/>
    </source>
</evidence>
<protein>
    <recommendedName>
        <fullName evidence="4 8">L-2,4-diaminobutyric acid acetyltransferase</fullName>
        <shortName evidence="8">DABA acetyltransferase</shortName>
        <ecNumber evidence="3 8">2.3.1.178</ecNumber>
    </recommendedName>
</protein>
<comment type="pathway">
    <text evidence="1 8">Amine and polyamine biosynthesis; ectoine biosynthesis; L-ectoine from L-aspartate 4-semialdehyde: step 2/3.</text>
</comment>
<reference evidence="11" key="1">
    <citation type="journal article" date="2019" name="Int. J. Syst. Evol. Microbiol.">
        <title>The Global Catalogue of Microorganisms (GCM) 10K type strain sequencing project: providing services to taxonomists for standard genome sequencing and annotation.</title>
        <authorList>
            <consortium name="The Broad Institute Genomics Platform"/>
            <consortium name="The Broad Institute Genome Sequencing Center for Infectious Disease"/>
            <person name="Wu L."/>
            <person name="Ma J."/>
        </authorList>
    </citation>
    <scope>NUCLEOTIDE SEQUENCE [LARGE SCALE GENOMIC DNA]</scope>
    <source>
        <strain evidence="11">KCTC 22154</strain>
    </source>
</reference>
<organism evidence="10 11">
    <name type="scientific">Vreelandella hamiltonii</name>
    <dbReference type="NCBI Taxonomy" id="502829"/>
    <lineage>
        <taxon>Bacteria</taxon>
        <taxon>Pseudomonadati</taxon>
        <taxon>Pseudomonadota</taxon>
        <taxon>Gammaproteobacteria</taxon>
        <taxon>Oceanospirillales</taxon>
        <taxon>Halomonadaceae</taxon>
        <taxon>Vreelandella</taxon>
    </lineage>
</organism>
<accession>A0A8H9ITM2</accession>
<evidence type="ECO:0000256" key="6">
    <source>
        <dbReference type="ARBA" id="ARBA00023315"/>
    </source>
</evidence>
<gene>
    <name evidence="8 10" type="primary">ectA</name>
    <name evidence="10" type="ORF">GCM10007157_06270</name>
</gene>
<comment type="catalytic activity">
    <reaction evidence="7 8">
        <text>L-2,4-diaminobutanoate + acetyl-CoA = (2S)-4-acetamido-2-aminobutanoate + CoA + H(+)</text>
        <dbReference type="Rhea" id="RHEA:16901"/>
        <dbReference type="ChEBI" id="CHEBI:15378"/>
        <dbReference type="ChEBI" id="CHEBI:57287"/>
        <dbReference type="ChEBI" id="CHEBI:57288"/>
        <dbReference type="ChEBI" id="CHEBI:58761"/>
        <dbReference type="ChEBI" id="CHEBI:58929"/>
        <dbReference type="EC" id="2.3.1.178"/>
    </reaction>
</comment>
<dbReference type="EC" id="2.3.1.178" evidence="3 8"/>
<dbReference type="SUPFAM" id="SSF55729">
    <property type="entry name" value="Acyl-CoA N-acyltransferases (Nat)"/>
    <property type="match status" value="1"/>
</dbReference>
<keyword evidence="11" id="KW-1185">Reference proteome</keyword>
<proteinExistence type="inferred from homology"/>
<sequence length="163" mass="18966">MSYEFIHPGIEDAPYIYQLAQQTPQLDSYPEYFYLLWCRDFKNTSLIAKKNNRIEGFIIGYMRPNEPSTLLIWQQAMSKRILNKGIGIKLLHKLTRTCKASGAKHIEATISPENKVAERTLIGISRLLDTTIEKEDIFDQSHFNESHHKEILVRVGPFEEKQK</sequence>
<evidence type="ECO:0000256" key="1">
    <source>
        <dbReference type="ARBA" id="ARBA00004978"/>
    </source>
</evidence>
<keyword evidence="5 8" id="KW-0808">Transferase</keyword>
<dbReference type="InterPro" id="IPR012772">
    <property type="entry name" value="Ectoine_EctA"/>
</dbReference>
<dbReference type="InterPro" id="IPR016181">
    <property type="entry name" value="Acyl_CoA_acyltransferase"/>
</dbReference>
<evidence type="ECO:0000256" key="7">
    <source>
        <dbReference type="ARBA" id="ARBA00048924"/>
    </source>
</evidence>
<evidence type="ECO:0000256" key="3">
    <source>
        <dbReference type="ARBA" id="ARBA00012355"/>
    </source>
</evidence>
<dbReference type="Proteomes" id="UP000623776">
    <property type="component" value="Unassembled WGS sequence"/>
</dbReference>
<comment type="caution">
    <text evidence="10">The sequence shown here is derived from an EMBL/GenBank/DDBJ whole genome shotgun (WGS) entry which is preliminary data.</text>
</comment>
<comment type="function">
    <text evidence="8">Catalyzes the acetylation of L-2,4-diaminobutyrate (DABA) to gamma-N-acetyl-alpha,gamma-diaminobutyric acid (ADABA) with acetyl coenzyme A.</text>
</comment>
<dbReference type="NCBIfam" id="TIGR02406">
    <property type="entry name" value="ectoine_EctA"/>
    <property type="match status" value="1"/>
</dbReference>
<dbReference type="UniPathway" id="UPA00067">
    <property type="reaction ID" value="UER00122"/>
</dbReference>
<feature type="domain" description="N-acetyltransferase" evidence="9">
    <location>
        <begin position="1"/>
        <end position="150"/>
    </location>
</feature>
<dbReference type="InterPro" id="IPR000182">
    <property type="entry name" value="GNAT_dom"/>
</dbReference>
<keyword evidence="6 8" id="KW-0012">Acyltransferase</keyword>
<dbReference type="GO" id="GO:0033816">
    <property type="term" value="F:diaminobutyrate acetyltransferase activity"/>
    <property type="evidence" value="ECO:0007669"/>
    <property type="project" value="UniProtKB-EC"/>
</dbReference>
<evidence type="ECO:0000256" key="5">
    <source>
        <dbReference type="ARBA" id="ARBA00022679"/>
    </source>
</evidence>